<dbReference type="PANTHER" id="PTHR43201">
    <property type="entry name" value="ACYL-COA SYNTHETASE"/>
    <property type="match status" value="1"/>
</dbReference>
<dbReference type="STRING" id="761804.BN000_04980"/>
<dbReference type="GO" id="GO:0004467">
    <property type="term" value="F:long-chain fatty acid-CoA ligase activity"/>
    <property type="evidence" value="ECO:0007669"/>
    <property type="project" value="UniProtKB-EC"/>
</dbReference>
<evidence type="ECO:0000256" key="3">
    <source>
        <dbReference type="ARBA" id="ARBA00026121"/>
    </source>
</evidence>
<dbReference type="InterPro" id="IPR045851">
    <property type="entry name" value="AMP-bd_C_sf"/>
</dbReference>
<dbReference type="PANTHER" id="PTHR43201:SF5">
    <property type="entry name" value="MEDIUM-CHAIN ACYL-COA LIGASE ACSF2, MITOCHONDRIAL"/>
    <property type="match status" value="1"/>
</dbReference>
<dbReference type="AlphaFoldDB" id="A0A0U1DT80"/>
<dbReference type="Proteomes" id="UP000199601">
    <property type="component" value="Unassembled WGS sequence"/>
</dbReference>
<keyword evidence="2" id="KW-0436">Ligase</keyword>
<dbReference type="EC" id="6.2.1.3" evidence="3"/>
<name>A0A0U1DT80_9MYCO</name>
<dbReference type="Pfam" id="PF00501">
    <property type="entry name" value="AMP-binding"/>
    <property type="match status" value="1"/>
</dbReference>
<dbReference type="PROSITE" id="PS00455">
    <property type="entry name" value="AMP_BINDING"/>
    <property type="match status" value="1"/>
</dbReference>
<evidence type="ECO:0000256" key="1">
    <source>
        <dbReference type="ARBA" id="ARBA00006432"/>
    </source>
</evidence>
<protein>
    <recommendedName>
        <fullName evidence="5">Long-chain-fatty-acid--CoA ligase FadD13</fullName>
        <ecNumber evidence="3">6.2.1.3</ecNumber>
    </recommendedName>
    <alternativeName>
        <fullName evidence="6">Fatty acyl-CoA ligase</fullName>
    </alternativeName>
    <alternativeName>
        <fullName evidence="8">Fatty acyl-CoA synthetase</fullName>
    </alternativeName>
    <alternativeName>
        <fullName evidence="7">Very-long-chain fatty-acyl-CoA synthetase</fullName>
    </alternativeName>
</protein>
<dbReference type="OrthoDB" id="9803968at2"/>
<evidence type="ECO:0000256" key="7">
    <source>
        <dbReference type="ARBA" id="ARBA00080667"/>
    </source>
</evidence>
<evidence type="ECO:0000256" key="4">
    <source>
        <dbReference type="ARBA" id="ARBA00036813"/>
    </source>
</evidence>
<dbReference type="Gene3D" id="3.40.50.12780">
    <property type="entry name" value="N-terminal domain of ligase-like"/>
    <property type="match status" value="1"/>
</dbReference>
<gene>
    <name evidence="9" type="ORF">BN000_04980</name>
</gene>
<dbReference type="InterPro" id="IPR025110">
    <property type="entry name" value="AMP-bd_C"/>
</dbReference>
<organism evidence="9 10">
    <name type="scientific">Mycobacterium europaeum</name>
    <dbReference type="NCBI Taxonomy" id="761804"/>
    <lineage>
        <taxon>Bacteria</taxon>
        <taxon>Bacillati</taxon>
        <taxon>Actinomycetota</taxon>
        <taxon>Actinomycetes</taxon>
        <taxon>Mycobacteriales</taxon>
        <taxon>Mycobacteriaceae</taxon>
        <taxon>Mycobacterium</taxon>
        <taxon>Mycobacterium simiae complex</taxon>
    </lineage>
</organism>
<dbReference type="GO" id="GO:0031956">
    <property type="term" value="F:medium-chain fatty acid-CoA ligase activity"/>
    <property type="evidence" value="ECO:0007669"/>
    <property type="project" value="TreeGrafter"/>
</dbReference>
<dbReference type="FunFam" id="3.30.300.30:FF:000008">
    <property type="entry name" value="2,3-dihydroxybenzoate-AMP ligase"/>
    <property type="match status" value="1"/>
</dbReference>
<dbReference type="SUPFAM" id="SSF56801">
    <property type="entry name" value="Acetyl-CoA synthetase-like"/>
    <property type="match status" value="1"/>
</dbReference>
<dbReference type="InterPro" id="IPR020845">
    <property type="entry name" value="AMP-binding_CS"/>
</dbReference>
<dbReference type="RefSeq" id="WP_085238774.1">
    <property type="nucleotide sequence ID" value="NZ_CTEC01000002.1"/>
</dbReference>
<keyword evidence="10" id="KW-1185">Reference proteome</keyword>
<dbReference type="EMBL" id="CTEC01000002">
    <property type="protein sequence ID" value="CQD20649.1"/>
    <property type="molecule type" value="Genomic_DNA"/>
</dbReference>
<evidence type="ECO:0000256" key="8">
    <source>
        <dbReference type="ARBA" id="ARBA00083882"/>
    </source>
</evidence>
<sequence length="511" mass="55479">MYPAAHAKNGPDRPAVVLAETGEVLTYRQLDENSAALARLLYDAGLRRGDVVALLSDNAAEVLEVYWATQRSGLYITAVNHHLTAQEASYIVRDSGARALIASAALADLAAEVAARAGGPGLRLAFGGAVPGFACYETGLAGAGPRLREEPSGAVMLYSSGTTGFPKGVKPPLPDRRVDEPGDPIVAMASHVYGIDVTDVYLSPAPVYHAAPLRWCGMVQALGGTVVLAKKFDAEATLRYIERYRVTVAQLVPTMFVRLLRLDETIRGRYDLSSLRMLMHSAAPCPADVKRAMIEWLGPILYEYYGSTEAHGLTYIDSKRWLTHPGSVGQSVLGTLHICDDEGNELPVGAVGTVYFERDHLPFEYHNDPDKTAAACHPEHPFWTTVGDVGYLDPEGFLYLSDRKSFMIISGGVNIYPQEVENALALHPAVLDVAVIGVPHPEMGEEVKAFVQLTPGMSGTDCLARELIEYVRDRIAHYKAPRSVEFVDDLPRTPTGKLAKNQLRQAVTARS</sequence>
<reference evidence="10" key="1">
    <citation type="submission" date="2015-03" db="EMBL/GenBank/DDBJ databases">
        <authorList>
            <person name="Urmite Genomes"/>
        </authorList>
    </citation>
    <scope>NUCLEOTIDE SEQUENCE [LARGE SCALE GENOMIC DNA]</scope>
    <source>
        <strain evidence="10">CSUR P1344</strain>
    </source>
</reference>
<evidence type="ECO:0000313" key="10">
    <source>
        <dbReference type="Proteomes" id="UP000199601"/>
    </source>
</evidence>
<evidence type="ECO:0000256" key="5">
    <source>
        <dbReference type="ARBA" id="ARBA00069710"/>
    </source>
</evidence>
<evidence type="ECO:0000256" key="6">
    <source>
        <dbReference type="ARBA" id="ARBA00076959"/>
    </source>
</evidence>
<dbReference type="Gene3D" id="3.30.300.30">
    <property type="match status" value="1"/>
</dbReference>
<dbReference type="InterPro" id="IPR042099">
    <property type="entry name" value="ANL_N_sf"/>
</dbReference>
<accession>A0A0U1DT80</accession>
<dbReference type="InterPro" id="IPR000873">
    <property type="entry name" value="AMP-dep_synth/lig_dom"/>
</dbReference>
<comment type="similarity">
    <text evidence="1">Belongs to the ATP-dependent AMP-binding enzyme family.</text>
</comment>
<evidence type="ECO:0000256" key="2">
    <source>
        <dbReference type="ARBA" id="ARBA00022598"/>
    </source>
</evidence>
<evidence type="ECO:0000313" key="9">
    <source>
        <dbReference type="EMBL" id="CQD20649.1"/>
    </source>
</evidence>
<comment type="catalytic activity">
    <reaction evidence="4">
        <text>a long-chain fatty acid + ATP + CoA = a long-chain fatty acyl-CoA + AMP + diphosphate</text>
        <dbReference type="Rhea" id="RHEA:15421"/>
        <dbReference type="ChEBI" id="CHEBI:30616"/>
        <dbReference type="ChEBI" id="CHEBI:33019"/>
        <dbReference type="ChEBI" id="CHEBI:57287"/>
        <dbReference type="ChEBI" id="CHEBI:57560"/>
        <dbReference type="ChEBI" id="CHEBI:83139"/>
        <dbReference type="ChEBI" id="CHEBI:456215"/>
        <dbReference type="EC" id="6.2.1.3"/>
    </reaction>
</comment>
<dbReference type="Pfam" id="PF13193">
    <property type="entry name" value="AMP-binding_C"/>
    <property type="match status" value="1"/>
</dbReference>
<proteinExistence type="inferred from homology"/>